<accession>A0A381QY28</accession>
<dbReference type="InterPro" id="IPR035587">
    <property type="entry name" value="DUS-like_FMN-bd"/>
</dbReference>
<sequence>MSYKFCVAPMIDYTDKHCRYFLRKISKRSRLYSEMMVADTIINGNRDFFLSHDLSEHPLALQIAGSDPKKLAEAASIGESY</sequence>
<evidence type="ECO:0000256" key="2">
    <source>
        <dbReference type="ARBA" id="ARBA00022857"/>
    </source>
</evidence>
<dbReference type="PANTHER" id="PTHR42907:SF1">
    <property type="entry name" value="FMN-LINKED OXIDOREDUCTASES SUPERFAMILY PROTEIN"/>
    <property type="match status" value="1"/>
</dbReference>
<dbReference type="GO" id="GO:0017150">
    <property type="term" value="F:tRNA dihydrouridine synthase activity"/>
    <property type="evidence" value="ECO:0007669"/>
    <property type="project" value="InterPro"/>
</dbReference>
<evidence type="ECO:0000313" key="5">
    <source>
        <dbReference type="EMBL" id="SUZ84070.1"/>
    </source>
</evidence>
<protein>
    <recommendedName>
        <fullName evidence="4">DUS-like FMN-binding domain-containing protein</fullName>
    </recommendedName>
</protein>
<dbReference type="InterPro" id="IPR004653">
    <property type="entry name" value="DusA"/>
</dbReference>
<gene>
    <name evidence="5" type="ORF">METZ01_LOCUS36924</name>
</gene>
<dbReference type="SUPFAM" id="SSF51395">
    <property type="entry name" value="FMN-linked oxidoreductases"/>
    <property type="match status" value="1"/>
</dbReference>
<dbReference type="EMBL" id="UINC01001580">
    <property type="protein sequence ID" value="SUZ84070.1"/>
    <property type="molecule type" value="Genomic_DNA"/>
</dbReference>
<dbReference type="AlphaFoldDB" id="A0A381QY28"/>
<keyword evidence="3" id="KW-0694">RNA-binding</keyword>
<organism evidence="5">
    <name type="scientific">marine metagenome</name>
    <dbReference type="NCBI Taxonomy" id="408172"/>
    <lineage>
        <taxon>unclassified sequences</taxon>
        <taxon>metagenomes</taxon>
        <taxon>ecological metagenomes</taxon>
    </lineage>
</organism>
<name>A0A381QY28_9ZZZZ</name>
<dbReference type="GO" id="GO:0000049">
    <property type="term" value="F:tRNA binding"/>
    <property type="evidence" value="ECO:0007669"/>
    <property type="project" value="UniProtKB-KW"/>
</dbReference>
<dbReference type="PANTHER" id="PTHR42907">
    <property type="entry name" value="FMN-LINKED OXIDOREDUCTASES SUPERFAMILY PROTEIN"/>
    <property type="match status" value="1"/>
</dbReference>
<dbReference type="Pfam" id="PF01207">
    <property type="entry name" value="Dus"/>
    <property type="match status" value="1"/>
</dbReference>
<evidence type="ECO:0000256" key="1">
    <source>
        <dbReference type="ARBA" id="ARBA00022555"/>
    </source>
</evidence>
<keyword evidence="2" id="KW-0521">NADP</keyword>
<feature type="domain" description="DUS-like FMN-binding" evidence="4">
    <location>
        <begin position="7"/>
        <end position="79"/>
    </location>
</feature>
<keyword evidence="1" id="KW-0820">tRNA-binding</keyword>
<evidence type="ECO:0000256" key="3">
    <source>
        <dbReference type="ARBA" id="ARBA00022884"/>
    </source>
</evidence>
<dbReference type="InterPro" id="IPR013785">
    <property type="entry name" value="Aldolase_TIM"/>
</dbReference>
<feature type="non-terminal residue" evidence="5">
    <location>
        <position position="81"/>
    </location>
</feature>
<evidence type="ECO:0000259" key="4">
    <source>
        <dbReference type="Pfam" id="PF01207"/>
    </source>
</evidence>
<reference evidence="5" key="1">
    <citation type="submission" date="2018-05" db="EMBL/GenBank/DDBJ databases">
        <authorList>
            <person name="Lanie J.A."/>
            <person name="Ng W.-L."/>
            <person name="Kazmierczak K.M."/>
            <person name="Andrzejewski T.M."/>
            <person name="Davidsen T.M."/>
            <person name="Wayne K.J."/>
            <person name="Tettelin H."/>
            <person name="Glass J.I."/>
            <person name="Rusch D."/>
            <person name="Podicherti R."/>
            <person name="Tsui H.-C.T."/>
            <person name="Winkler M.E."/>
        </authorList>
    </citation>
    <scope>NUCLEOTIDE SEQUENCE</scope>
</reference>
<dbReference type="Gene3D" id="3.20.20.70">
    <property type="entry name" value="Aldolase class I"/>
    <property type="match status" value="1"/>
</dbReference>
<proteinExistence type="predicted"/>